<evidence type="ECO:0000256" key="1">
    <source>
        <dbReference type="ARBA" id="ARBA00022679"/>
    </source>
</evidence>
<dbReference type="InterPro" id="IPR002934">
    <property type="entry name" value="Polymerase_NTP_transf_dom"/>
</dbReference>
<dbReference type="PANTHER" id="PTHR47320:SF1">
    <property type="entry name" value="BIFUNCTIONAL URIDYLYLTRANSFERASE_URIDYLYL-REMOVING ENZYME"/>
    <property type="match status" value="1"/>
</dbReference>
<evidence type="ECO:0000256" key="2">
    <source>
        <dbReference type="ARBA" id="ARBA00022695"/>
    </source>
</evidence>
<comment type="caution">
    <text evidence="7">The sequence shown here is derived from an EMBL/GenBank/DDBJ whole genome shotgun (WGS) entry which is preliminary data.</text>
</comment>
<protein>
    <submittedName>
        <fullName evidence="7">HD domain-containing protein</fullName>
    </submittedName>
</protein>
<dbReference type="Pfam" id="PF01966">
    <property type="entry name" value="HD"/>
    <property type="match status" value="1"/>
</dbReference>
<name>A0ABR9DR46_9MICO</name>
<accession>A0ABR9DR46</accession>
<dbReference type="PANTHER" id="PTHR47320">
    <property type="entry name" value="BIFUNCTIONAL URIDYLYLTRANSFERASE/URIDYLYL-REMOVING ENZYME"/>
    <property type="match status" value="1"/>
</dbReference>
<gene>
    <name evidence="7" type="ORF">IGS67_08910</name>
</gene>
<evidence type="ECO:0000259" key="6">
    <source>
        <dbReference type="SMART" id="SM00471"/>
    </source>
</evidence>
<evidence type="ECO:0000256" key="3">
    <source>
        <dbReference type="ARBA" id="ARBA00022801"/>
    </source>
</evidence>
<reference evidence="7 8" key="1">
    <citation type="submission" date="2020-09" db="EMBL/GenBank/DDBJ databases">
        <title>Flavimobilis rhizosphaerae sp. nov., isolated from rhizosphere soil of Spartina alterniflora.</title>
        <authorList>
            <person name="Hanqin C."/>
        </authorList>
    </citation>
    <scope>NUCLEOTIDE SEQUENCE [LARGE SCALE GENOMIC DNA]</scope>
    <source>
        <strain evidence="7 8">GY 10621</strain>
    </source>
</reference>
<sequence length="603" mass="64408">MHDDLTGREVGQGTQVPHPVGVRDLRSFRLDLWRSRPGRLTDAASAALRTRATDVTLELLAALWDEALDGGDDGVALAVVGSLARGHAGPCSDLDLVLLHEGRARDAERVRRLAERLWYPLWDAGLEIDHAVRSLAQCRQVATRDVPAVVGLLATRHVAGDPALTTRATSAVLADWRGAARRRLPELLASTRERAERAGELAYLVEPDLKEARGGLRDATVLAALAASWLTDRPHGDVDSAVGHLLTVRDALGTVTGRPTNLLLKADQTEVAKRLGLLGDGADGEAALDATDNLLAGLAEAGRTVTAALETTARRARHALTRTVVLGPRVVRGRRMPPRLRVVADGLVEFDGELVLAVDAAPERDPLLPLRAAATSVRTGLPVSPVTARNLGECPPLPEPWPAAARQHLLALLGGREAQVPVWEALDLAGVVTTWFPEWAGVRNRPQRSPAHRHTVDRHLVEVAARAGRADGLTPDERRTLLLSAFLHDIGKRAGADDHAVAGAALVPQILRRCGVEDDVVGDVTLLVRHHLTLARLATTADPDDPTTLAELCDAVDGRADLLRVLRALTEADSSSLGPHGWTAWRARLVDDLAARGIAALGG</sequence>
<keyword evidence="8" id="KW-1185">Reference proteome</keyword>
<keyword evidence="5" id="KW-0511">Multifunctional enzyme</keyword>
<dbReference type="InterPro" id="IPR043519">
    <property type="entry name" value="NT_sf"/>
</dbReference>
<dbReference type="InterPro" id="IPR013546">
    <property type="entry name" value="PII_UdlTrfase/GS_AdlTrfase"/>
</dbReference>
<evidence type="ECO:0000313" key="7">
    <source>
        <dbReference type="EMBL" id="MBD9699605.1"/>
    </source>
</evidence>
<evidence type="ECO:0000313" key="8">
    <source>
        <dbReference type="Proteomes" id="UP000642107"/>
    </source>
</evidence>
<organism evidence="7 8">
    <name type="scientific">Flavimobilis rhizosphaerae</name>
    <dbReference type="NCBI Taxonomy" id="2775421"/>
    <lineage>
        <taxon>Bacteria</taxon>
        <taxon>Bacillati</taxon>
        <taxon>Actinomycetota</taxon>
        <taxon>Actinomycetes</taxon>
        <taxon>Micrococcales</taxon>
        <taxon>Jonesiaceae</taxon>
        <taxon>Flavimobilis</taxon>
    </lineage>
</organism>
<feature type="domain" description="HD/PDEase" evidence="6">
    <location>
        <begin position="452"/>
        <end position="587"/>
    </location>
</feature>
<dbReference type="SUPFAM" id="SSF81301">
    <property type="entry name" value="Nucleotidyltransferase"/>
    <property type="match status" value="1"/>
</dbReference>
<dbReference type="InterPro" id="IPR003607">
    <property type="entry name" value="HD/PDEase_dom"/>
</dbReference>
<dbReference type="Proteomes" id="UP000642107">
    <property type="component" value="Unassembled WGS sequence"/>
</dbReference>
<dbReference type="SUPFAM" id="SSF109604">
    <property type="entry name" value="HD-domain/PDEase-like"/>
    <property type="match status" value="1"/>
</dbReference>
<keyword evidence="4" id="KW-0460">Magnesium</keyword>
<proteinExistence type="predicted"/>
<dbReference type="Gene3D" id="3.30.460.10">
    <property type="entry name" value="Beta Polymerase, domain 2"/>
    <property type="match status" value="1"/>
</dbReference>
<dbReference type="EMBL" id="JACZDF010000004">
    <property type="protein sequence ID" value="MBD9699605.1"/>
    <property type="molecule type" value="Genomic_DNA"/>
</dbReference>
<dbReference type="InterPro" id="IPR010043">
    <property type="entry name" value="UTase/UR"/>
</dbReference>
<evidence type="ECO:0000256" key="4">
    <source>
        <dbReference type="ARBA" id="ARBA00022842"/>
    </source>
</evidence>
<dbReference type="CDD" id="cd05401">
    <property type="entry name" value="NT_GlnE_GlnD_like"/>
    <property type="match status" value="1"/>
</dbReference>
<dbReference type="Pfam" id="PF01909">
    <property type="entry name" value="NTP_transf_2"/>
    <property type="match status" value="1"/>
</dbReference>
<keyword evidence="2" id="KW-0548">Nucleotidyltransferase</keyword>
<dbReference type="InterPro" id="IPR006674">
    <property type="entry name" value="HD_domain"/>
</dbReference>
<evidence type="ECO:0000256" key="5">
    <source>
        <dbReference type="ARBA" id="ARBA00023268"/>
    </source>
</evidence>
<dbReference type="Pfam" id="PF08335">
    <property type="entry name" value="GlnD_UR_UTase"/>
    <property type="match status" value="1"/>
</dbReference>
<keyword evidence="3" id="KW-0378">Hydrolase</keyword>
<keyword evidence="1" id="KW-0808">Transferase</keyword>
<dbReference type="Gene3D" id="1.10.3090.10">
    <property type="entry name" value="cca-adding enzyme, domain 2"/>
    <property type="match status" value="1"/>
</dbReference>
<dbReference type="RefSeq" id="WP_192279831.1">
    <property type="nucleotide sequence ID" value="NZ_JACZDF010000004.1"/>
</dbReference>
<dbReference type="SMART" id="SM00471">
    <property type="entry name" value="HDc"/>
    <property type="match status" value="1"/>
</dbReference>